<dbReference type="HOGENOM" id="CLU_780158_0_0_7"/>
<dbReference type="AlphaFoldDB" id="I5B5B8"/>
<dbReference type="Proteomes" id="UP000005778">
    <property type="component" value="Chromosome"/>
</dbReference>
<dbReference type="Pfam" id="PF10979">
    <property type="entry name" value="DUF2786"/>
    <property type="match status" value="1"/>
</dbReference>
<dbReference type="STRING" id="879212.DespoDRAFT_02863"/>
<feature type="domain" description="DUF2786" evidence="2">
    <location>
        <begin position="129"/>
        <end position="166"/>
    </location>
</feature>
<dbReference type="Pfam" id="PF10263">
    <property type="entry name" value="SprT-like"/>
    <property type="match status" value="1"/>
</dbReference>
<gene>
    <name evidence="4" type="ORF">DespoDRAFT_02863</name>
</gene>
<dbReference type="InterPro" id="IPR024498">
    <property type="entry name" value="DUF2786"/>
</dbReference>
<dbReference type="Pfam" id="PF23771">
    <property type="entry name" value="DUF7168"/>
    <property type="match status" value="1"/>
</dbReference>
<feature type="domain" description="DUF7168" evidence="3">
    <location>
        <begin position="174"/>
        <end position="295"/>
    </location>
</feature>
<sequence>MKNLETKWAIRLLNEHENICWQHGINLTTPVINISSGKQTYGYWSPRHRTISISRHLIKTEPWDIVLEVLKHEMAHQYVTDFYNDADKHGNYFKKACKKLGVHPAFVTNKDYAAKLEDFKGKLPSDAKRMLTKVEKLMALGQSSNEAEAQAASRKANYLLNKYNLQRVENDNPEIKYHTICHKKKRIESIQQAIMSVLQKYYYVSCISSYTYDFQDDAEYRSVVIVGKKEAIKVAEYVYHFLFDTAQTLWQEYRKKHKAGRDDKVSFDMGFIKGIENNHEKMLESSQIELNDDRRLPVSTVKALVEQNRIKNQVEVSRIFPKRTKQYYGKHRPSSSAYKNGFKNGKNTHIKKGVATRGEGISGFLGSSGKG</sequence>
<dbReference type="eggNOG" id="COG1451">
    <property type="taxonomic scope" value="Bacteria"/>
</dbReference>
<evidence type="ECO:0000313" key="5">
    <source>
        <dbReference type="Proteomes" id="UP000005778"/>
    </source>
</evidence>
<evidence type="ECO:0000313" key="4">
    <source>
        <dbReference type="EMBL" id="EIM64681.1"/>
    </source>
</evidence>
<keyword evidence="5" id="KW-1185">Reference proteome</keyword>
<evidence type="ECO:0000259" key="3">
    <source>
        <dbReference type="Pfam" id="PF23771"/>
    </source>
</evidence>
<protein>
    <submittedName>
        <fullName evidence="4">SprT-like family</fullName>
    </submittedName>
</protein>
<evidence type="ECO:0000259" key="2">
    <source>
        <dbReference type="Pfam" id="PF10979"/>
    </source>
</evidence>
<name>I5B5B8_9BACT</name>
<evidence type="ECO:0000259" key="1">
    <source>
        <dbReference type="Pfam" id="PF10263"/>
    </source>
</evidence>
<dbReference type="GO" id="GO:0006950">
    <property type="term" value="P:response to stress"/>
    <property type="evidence" value="ECO:0007669"/>
    <property type="project" value="UniProtKB-ARBA"/>
</dbReference>
<feature type="domain" description="SprT-like" evidence="1">
    <location>
        <begin position="38"/>
        <end position="103"/>
    </location>
</feature>
<reference evidence="4 5" key="2">
    <citation type="submission" date="2012-02" db="EMBL/GenBank/DDBJ databases">
        <title>Improved High-Quality Draft sequence of Desulfobacter postgatei 2ac9.</title>
        <authorList>
            <consortium name="US DOE Joint Genome Institute"/>
            <person name="Lucas S."/>
            <person name="Han J."/>
            <person name="Lapidus A."/>
            <person name="Cheng J.-F."/>
            <person name="Goodwin L."/>
            <person name="Pitluck S."/>
            <person name="Peters L."/>
            <person name="Ovchinnikova G."/>
            <person name="Held B."/>
            <person name="Detter J.C."/>
            <person name="Han C."/>
            <person name="Tapia R."/>
            <person name="Land M."/>
            <person name="Hauser L."/>
            <person name="Kyrpides N."/>
            <person name="Ivanova N."/>
            <person name="Pagani I."/>
            <person name="Orellana R."/>
            <person name="Lovley D."/>
            <person name="Woyke T."/>
        </authorList>
    </citation>
    <scope>NUCLEOTIDE SEQUENCE [LARGE SCALE GENOMIC DNA]</scope>
    <source>
        <strain evidence="4 5">2ac9</strain>
    </source>
</reference>
<dbReference type="Gene3D" id="3.30.2010.10">
    <property type="entry name" value="Metalloproteases ('zincins'), catalytic domain"/>
    <property type="match status" value="1"/>
</dbReference>
<organism evidence="4 5">
    <name type="scientific">Desulfobacter postgatei 2ac9</name>
    <dbReference type="NCBI Taxonomy" id="879212"/>
    <lineage>
        <taxon>Bacteria</taxon>
        <taxon>Pseudomonadati</taxon>
        <taxon>Thermodesulfobacteriota</taxon>
        <taxon>Desulfobacteria</taxon>
        <taxon>Desulfobacterales</taxon>
        <taxon>Desulfobacteraceae</taxon>
        <taxon>Desulfobacter</taxon>
    </lineage>
</organism>
<reference evidence="4 5" key="1">
    <citation type="submission" date="2011-09" db="EMBL/GenBank/DDBJ databases">
        <authorList>
            <consortium name="US DOE Joint Genome Institute (JGI-PGF)"/>
            <person name="Lucas S."/>
            <person name="Han J."/>
            <person name="Lapidus A."/>
            <person name="Cheng J.-F."/>
            <person name="Goodwin L."/>
            <person name="Pitluck S."/>
            <person name="Peters L."/>
            <person name="Land M.L."/>
            <person name="Hauser L."/>
            <person name="Orellana R."/>
            <person name="Lovley D."/>
            <person name="Woyke T.J."/>
        </authorList>
    </citation>
    <scope>NUCLEOTIDE SEQUENCE [LARGE SCALE GENOMIC DNA]</scope>
    <source>
        <strain evidence="4 5">2ac9</strain>
    </source>
</reference>
<dbReference type="OrthoDB" id="249404at2"/>
<accession>I5B5B8</accession>
<dbReference type="InterPro" id="IPR055592">
    <property type="entry name" value="DUF7168"/>
</dbReference>
<proteinExistence type="predicted"/>
<dbReference type="RefSeq" id="WP_004074280.1">
    <property type="nucleotide sequence ID" value="NZ_CM001488.1"/>
</dbReference>
<dbReference type="InterPro" id="IPR006640">
    <property type="entry name" value="SprT-like_domain"/>
</dbReference>
<dbReference type="EMBL" id="CM001488">
    <property type="protein sequence ID" value="EIM64681.1"/>
    <property type="molecule type" value="Genomic_DNA"/>
</dbReference>